<dbReference type="AlphaFoldDB" id="A0A1I5NPN3"/>
<sequence>MKAKEMAEAINVPENTFSRWKQSRPELYQRIVKSFECEELLNKLDVTADELKEAIKAYKAKDE</sequence>
<dbReference type="STRING" id="223786.SAMN05216234_11162"/>
<organism evidence="1 2">
    <name type="scientific">Hydrogenimonas thermophila</name>
    <dbReference type="NCBI Taxonomy" id="223786"/>
    <lineage>
        <taxon>Bacteria</taxon>
        <taxon>Pseudomonadati</taxon>
        <taxon>Campylobacterota</taxon>
        <taxon>Epsilonproteobacteria</taxon>
        <taxon>Campylobacterales</taxon>
        <taxon>Hydrogenimonadaceae</taxon>
        <taxon>Hydrogenimonas</taxon>
    </lineage>
</organism>
<name>A0A1I5NPN3_9BACT</name>
<dbReference type="OrthoDB" id="5329232at2"/>
<accession>A0A1I5NPN3</accession>
<proteinExistence type="predicted"/>
<gene>
    <name evidence="1" type="ORF">SAMN05216234_11162</name>
</gene>
<evidence type="ECO:0000313" key="2">
    <source>
        <dbReference type="Proteomes" id="UP000199227"/>
    </source>
</evidence>
<protein>
    <submittedName>
        <fullName evidence="1">Uncharacterized protein</fullName>
    </submittedName>
</protein>
<dbReference type="Proteomes" id="UP000199227">
    <property type="component" value="Unassembled WGS sequence"/>
</dbReference>
<dbReference type="RefSeq" id="WP_092911913.1">
    <property type="nucleotide sequence ID" value="NZ_FOXB01000011.1"/>
</dbReference>
<evidence type="ECO:0000313" key="1">
    <source>
        <dbReference type="EMBL" id="SFP23775.1"/>
    </source>
</evidence>
<reference evidence="1 2" key="1">
    <citation type="submission" date="2016-10" db="EMBL/GenBank/DDBJ databases">
        <authorList>
            <person name="de Groot N.N."/>
        </authorList>
    </citation>
    <scope>NUCLEOTIDE SEQUENCE [LARGE SCALE GENOMIC DNA]</scope>
    <source>
        <strain evidence="1 2">EP1-55-1</strain>
    </source>
</reference>
<dbReference type="EMBL" id="FOXB01000011">
    <property type="protein sequence ID" value="SFP23775.1"/>
    <property type="molecule type" value="Genomic_DNA"/>
</dbReference>
<keyword evidence="2" id="KW-1185">Reference proteome</keyword>